<dbReference type="PANTHER" id="PTHR24421">
    <property type="entry name" value="NITRATE/NITRITE SENSOR PROTEIN NARX-RELATED"/>
    <property type="match status" value="1"/>
</dbReference>
<dbReference type="Proteomes" id="UP001055156">
    <property type="component" value="Unassembled WGS sequence"/>
</dbReference>
<keyword evidence="4" id="KW-0418">Kinase</keyword>
<dbReference type="SUPFAM" id="SSF55874">
    <property type="entry name" value="ATPase domain of HSP90 chaperone/DNA topoisomerase II/histidine kinase"/>
    <property type="match status" value="1"/>
</dbReference>
<dbReference type="Pfam" id="PF00672">
    <property type="entry name" value="HAMP"/>
    <property type="match status" value="1"/>
</dbReference>
<dbReference type="SMART" id="SM00304">
    <property type="entry name" value="HAMP"/>
    <property type="match status" value="1"/>
</dbReference>
<organism evidence="8 9">
    <name type="scientific">Methylobacterium organophilum</name>
    <dbReference type="NCBI Taxonomy" id="410"/>
    <lineage>
        <taxon>Bacteria</taxon>
        <taxon>Pseudomonadati</taxon>
        <taxon>Pseudomonadota</taxon>
        <taxon>Alphaproteobacteria</taxon>
        <taxon>Hyphomicrobiales</taxon>
        <taxon>Methylobacteriaceae</taxon>
        <taxon>Methylobacterium</taxon>
    </lineage>
</organism>
<evidence type="ECO:0000259" key="7">
    <source>
        <dbReference type="PROSITE" id="PS50885"/>
    </source>
</evidence>
<dbReference type="Pfam" id="PF02518">
    <property type="entry name" value="HATPase_c"/>
    <property type="match status" value="1"/>
</dbReference>
<protein>
    <recommendedName>
        <fullName evidence="7">HAMP domain-containing protein</fullName>
    </recommendedName>
</protein>
<dbReference type="CDD" id="cd06225">
    <property type="entry name" value="HAMP"/>
    <property type="match status" value="1"/>
</dbReference>
<evidence type="ECO:0000256" key="5">
    <source>
        <dbReference type="ARBA" id="ARBA00023012"/>
    </source>
</evidence>
<feature type="domain" description="HAMP" evidence="7">
    <location>
        <begin position="184"/>
        <end position="236"/>
    </location>
</feature>
<evidence type="ECO:0000256" key="6">
    <source>
        <dbReference type="SAM" id="Phobius"/>
    </source>
</evidence>
<dbReference type="InterPro" id="IPR003660">
    <property type="entry name" value="HAMP_dom"/>
</dbReference>
<name>A0ABQ4T885_METOR</name>
<evidence type="ECO:0000256" key="1">
    <source>
        <dbReference type="ARBA" id="ARBA00004370"/>
    </source>
</evidence>
<evidence type="ECO:0000313" key="9">
    <source>
        <dbReference type="Proteomes" id="UP001055156"/>
    </source>
</evidence>
<comment type="subcellular location">
    <subcellularLocation>
        <location evidence="1">Membrane</location>
    </subcellularLocation>
</comment>
<keyword evidence="6" id="KW-0812">Transmembrane</keyword>
<accession>A0ABQ4T885</accession>
<dbReference type="Gene3D" id="3.30.565.10">
    <property type="entry name" value="Histidine kinase-like ATPase, C-terminal domain"/>
    <property type="match status" value="1"/>
</dbReference>
<reference evidence="8" key="2">
    <citation type="submission" date="2021-08" db="EMBL/GenBank/DDBJ databases">
        <authorList>
            <person name="Tani A."/>
            <person name="Ola A."/>
            <person name="Ogura Y."/>
            <person name="Katsura K."/>
            <person name="Hayashi T."/>
        </authorList>
    </citation>
    <scope>NUCLEOTIDE SEQUENCE</scope>
    <source>
        <strain evidence="8">NBRC 15689</strain>
    </source>
</reference>
<evidence type="ECO:0000256" key="2">
    <source>
        <dbReference type="ARBA" id="ARBA00022553"/>
    </source>
</evidence>
<gene>
    <name evidence="8" type="ORF">LKMONMHP_2690</name>
</gene>
<dbReference type="RefSeq" id="WP_238311624.1">
    <property type="nucleotide sequence ID" value="NZ_BPQV01000007.1"/>
</dbReference>
<keyword evidence="6" id="KW-0472">Membrane</keyword>
<evidence type="ECO:0000256" key="4">
    <source>
        <dbReference type="ARBA" id="ARBA00022777"/>
    </source>
</evidence>
<keyword evidence="3" id="KW-0808">Transferase</keyword>
<reference evidence="8" key="1">
    <citation type="journal article" date="2021" name="Front. Microbiol.">
        <title>Comprehensive Comparative Genomics and Phenotyping of Methylobacterium Species.</title>
        <authorList>
            <person name="Alessa O."/>
            <person name="Ogura Y."/>
            <person name="Fujitani Y."/>
            <person name="Takami H."/>
            <person name="Hayashi T."/>
            <person name="Sahin N."/>
            <person name="Tani A."/>
        </authorList>
    </citation>
    <scope>NUCLEOTIDE SEQUENCE</scope>
    <source>
        <strain evidence="8">NBRC 15689</strain>
    </source>
</reference>
<dbReference type="InterPro" id="IPR050482">
    <property type="entry name" value="Sensor_HK_TwoCompSys"/>
</dbReference>
<comment type="caution">
    <text evidence="8">The sequence shown here is derived from an EMBL/GenBank/DDBJ whole genome shotgun (WGS) entry which is preliminary data.</text>
</comment>
<dbReference type="CDD" id="cd16917">
    <property type="entry name" value="HATPase_UhpB-NarQ-NarX-like"/>
    <property type="match status" value="1"/>
</dbReference>
<dbReference type="PROSITE" id="PS50885">
    <property type="entry name" value="HAMP"/>
    <property type="match status" value="1"/>
</dbReference>
<dbReference type="InterPro" id="IPR003594">
    <property type="entry name" value="HATPase_dom"/>
</dbReference>
<keyword evidence="9" id="KW-1185">Reference proteome</keyword>
<evidence type="ECO:0000313" key="8">
    <source>
        <dbReference type="EMBL" id="GJE27828.1"/>
    </source>
</evidence>
<dbReference type="InterPro" id="IPR011712">
    <property type="entry name" value="Sig_transdc_His_kin_sub3_dim/P"/>
</dbReference>
<proteinExistence type="predicted"/>
<sequence length="475" mass="50823">MRLLLSLVLQVAAAVLLCLTVAAAWVMFDSKRSIETEARHSALRVIKQVKALSWRELTWRGSAGRDAKYAFPDWRSADVLRVISPGYCVSLAWAEEAPQRLCGRGADAEAASPRWFARLYDGVFGAAPPVAQELTLNGRTFGTVTVEADPAAALQAAWHQVSVVIGVAAAMAAGIGLLVTLVIGNALRPAGVILRGLRRLELGDLSARLPPFSAREFNLIGRAFNDLSERLARTTAERANLTRRLFMVQEEERRALARDLHDEFGQCLTAAGALSAAIVKGTHKDRPDIAEDARELGLLAKRMMGTLRGALSRLRPPEFDELGLEGSLNQLVASWNARTLSRSGQVAEETRAPTIRLDIAGSLVAVPTAAALSIYRVTQECLTNVARHTAATEVLVRVECETDPARILRLTVEDDGGGAPDQLNSVSGHGILGIRERITALGGSLAIGRARAGLRIAALIPLGPSIPVASAESLA</sequence>
<dbReference type="PANTHER" id="PTHR24421:SF58">
    <property type="entry name" value="SIGNAL TRANSDUCTION HISTIDINE-PROTEIN KINASE_PHOSPHATASE UHPB"/>
    <property type="match status" value="1"/>
</dbReference>
<evidence type="ECO:0000256" key="3">
    <source>
        <dbReference type="ARBA" id="ARBA00022679"/>
    </source>
</evidence>
<dbReference type="Gene3D" id="1.20.5.1930">
    <property type="match status" value="1"/>
</dbReference>
<feature type="transmembrane region" description="Helical" evidence="6">
    <location>
        <begin position="163"/>
        <end position="187"/>
    </location>
</feature>
<dbReference type="InterPro" id="IPR036890">
    <property type="entry name" value="HATPase_C_sf"/>
</dbReference>
<dbReference type="Pfam" id="PF07730">
    <property type="entry name" value="HisKA_3"/>
    <property type="match status" value="1"/>
</dbReference>
<dbReference type="EMBL" id="BPQV01000007">
    <property type="protein sequence ID" value="GJE27828.1"/>
    <property type="molecule type" value="Genomic_DNA"/>
</dbReference>
<keyword evidence="6" id="KW-1133">Transmembrane helix</keyword>
<keyword evidence="5" id="KW-0902">Two-component regulatory system</keyword>
<dbReference type="Gene3D" id="6.10.340.10">
    <property type="match status" value="1"/>
</dbReference>
<keyword evidence="2" id="KW-0597">Phosphoprotein</keyword>